<dbReference type="Pfam" id="PF00392">
    <property type="entry name" value="GntR"/>
    <property type="match status" value="1"/>
</dbReference>
<dbReference type="SUPFAM" id="SSF46785">
    <property type="entry name" value="Winged helix' DNA-binding domain"/>
    <property type="match status" value="1"/>
</dbReference>
<feature type="domain" description="HTH gntR-type" evidence="4">
    <location>
        <begin position="8"/>
        <end position="76"/>
    </location>
</feature>
<evidence type="ECO:0000256" key="1">
    <source>
        <dbReference type="ARBA" id="ARBA00023015"/>
    </source>
</evidence>
<dbReference type="RefSeq" id="WP_301164406.1">
    <property type="nucleotide sequence ID" value="NZ_JAUHTR010000001.1"/>
</dbReference>
<dbReference type="CDD" id="cd07377">
    <property type="entry name" value="WHTH_GntR"/>
    <property type="match status" value="1"/>
</dbReference>
<keyword evidence="6" id="KW-1185">Reference proteome</keyword>
<proteinExistence type="predicted"/>
<organism evidence="5 6">
    <name type="scientific">Fictibacillus fluitans</name>
    <dbReference type="NCBI Taxonomy" id="3058422"/>
    <lineage>
        <taxon>Bacteria</taxon>
        <taxon>Bacillati</taxon>
        <taxon>Bacillota</taxon>
        <taxon>Bacilli</taxon>
        <taxon>Bacillales</taxon>
        <taxon>Fictibacillaceae</taxon>
        <taxon>Fictibacillus</taxon>
    </lineage>
</organism>
<dbReference type="SMART" id="SM00895">
    <property type="entry name" value="FCD"/>
    <property type="match status" value="1"/>
</dbReference>
<gene>
    <name evidence="5" type="ORF">QYB97_02700</name>
</gene>
<accession>A0ABT8HRH3</accession>
<name>A0ABT8HRH3_9BACL</name>
<comment type="caution">
    <text evidence="5">The sequence shown here is derived from an EMBL/GenBank/DDBJ whole genome shotgun (WGS) entry which is preliminary data.</text>
</comment>
<dbReference type="SUPFAM" id="SSF48008">
    <property type="entry name" value="GntR ligand-binding domain-like"/>
    <property type="match status" value="1"/>
</dbReference>
<evidence type="ECO:0000256" key="3">
    <source>
        <dbReference type="ARBA" id="ARBA00023163"/>
    </source>
</evidence>
<dbReference type="PROSITE" id="PS50949">
    <property type="entry name" value="HTH_GNTR"/>
    <property type="match status" value="1"/>
</dbReference>
<protein>
    <submittedName>
        <fullName evidence="5">FadR/GntR family transcriptional regulator</fullName>
    </submittedName>
</protein>
<keyword evidence="3" id="KW-0804">Transcription</keyword>
<dbReference type="InterPro" id="IPR036388">
    <property type="entry name" value="WH-like_DNA-bd_sf"/>
</dbReference>
<dbReference type="InterPro" id="IPR036390">
    <property type="entry name" value="WH_DNA-bd_sf"/>
</dbReference>
<evidence type="ECO:0000256" key="2">
    <source>
        <dbReference type="ARBA" id="ARBA00023125"/>
    </source>
</evidence>
<sequence length="239" mass="27496">MIKPLNRRTLYEAVIEEIIELIKNKQWKPEDKIPGEIELSKRFEVSRNCIREALKALEHSKIIFSKAGHGTFVTANAHQNIYAMELAGLLRQGNTLSELLETRLIIEPQLTYIAAEKANEADIKKLENIIKKSKETISSGSYDTIIGYEFHMAIAEISNNTLLIKFLESINEELNAQRKLLLIKHLTEQDLIREIKEHEEIKDLIKSRSPRKAEEKMRKHIIVAKGILKRADSDKMITS</sequence>
<dbReference type="InterPro" id="IPR008920">
    <property type="entry name" value="TF_FadR/GntR_C"/>
</dbReference>
<dbReference type="Pfam" id="PF07729">
    <property type="entry name" value="FCD"/>
    <property type="match status" value="1"/>
</dbReference>
<dbReference type="EMBL" id="JAUHTR010000001">
    <property type="protein sequence ID" value="MDN4523360.1"/>
    <property type="molecule type" value="Genomic_DNA"/>
</dbReference>
<dbReference type="Proteomes" id="UP001172721">
    <property type="component" value="Unassembled WGS sequence"/>
</dbReference>
<evidence type="ECO:0000313" key="5">
    <source>
        <dbReference type="EMBL" id="MDN4523360.1"/>
    </source>
</evidence>
<keyword evidence="2" id="KW-0238">DNA-binding</keyword>
<dbReference type="PRINTS" id="PR00035">
    <property type="entry name" value="HTHGNTR"/>
</dbReference>
<dbReference type="PANTHER" id="PTHR43537">
    <property type="entry name" value="TRANSCRIPTIONAL REGULATOR, GNTR FAMILY"/>
    <property type="match status" value="1"/>
</dbReference>
<dbReference type="InterPro" id="IPR000524">
    <property type="entry name" value="Tscrpt_reg_HTH_GntR"/>
</dbReference>
<dbReference type="PANTHER" id="PTHR43537:SF5">
    <property type="entry name" value="UXU OPERON TRANSCRIPTIONAL REGULATOR"/>
    <property type="match status" value="1"/>
</dbReference>
<dbReference type="SMART" id="SM00345">
    <property type="entry name" value="HTH_GNTR"/>
    <property type="match status" value="1"/>
</dbReference>
<reference evidence="5" key="1">
    <citation type="submission" date="2023-07" db="EMBL/GenBank/DDBJ databases">
        <title>Fictibacillus sp. isolated from freshwater pond.</title>
        <authorList>
            <person name="Kirdat K."/>
            <person name="Bhat A."/>
            <person name="Mourya A."/>
            <person name="Yadav A."/>
        </authorList>
    </citation>
    <scope>NUCLEOTIDE SEQUENCE</scope>
    <source>
        <strain evidence="5">NE201</strain>
    </source>
</reference>
<keyword evidence="1" id="KW-0805">Transcription regulation</keyword>
<evidence type="ECO:0000259" key="4">
    <source>
        <dbReference type="PROSITE" id="PS50949"/>
    </source>
</evidence>
<dbReference type="Gene3D" id="1.10.10.10">
    <property type="entry name" value="Winged helix-like DNA-binding domain superfamily/Winged helix DNA-binding domain"/>
    <property type="match status" value="1"/>
</dbReference>
<dbReference type="Gene3D" id="1.20.120.530">
    <property type="entry name" value="GntR ligand-binding domain-like"/>
    <property type="match status" value="1"/>
</dbReference>
<dbReference type="InterPro" id="IPR011711">
    <property type="entry name" value="GntR_C"/>
</dbReference>
<evidence type="ECO:0000313" key="6">
    <source>
        <dbReference type="Proteomes" id="UP001172721"/>
    </source>
</evidence>